<accession>A0A5C3QGI1</accession>
<protein>
    <submittedName>
        <fullName evidence="2">Uncharacterized protein</fullName>
    </submittedName>
</protein>
<proteinExistence type="predicted"/>
<dbReference type="EMBL" id="ML178827">
    <property type="protein sequence ID" value="TFL00832.1"/>
    <property type="molecule type" value="Genomic_DNA"/>
</dbReference>
<evidence type="ECO:0000313" key="2">
    <source>
        <dbReference type="EMBL" id="TFL00832.1"/>
    </source>
</evidence>
<sequence>MPLAFGSFGRAKAPKIVSEQWTQNDLAAHDIIVRPVKPSQFFGHEPLTANLNHLDPALFDTPLVSLLELCDKLNEQTYDVLTYLTWASQAVAGEETALTDFMGEALRVCGYVERGWSLKIQEKLGFSASRNGFVVPDLQIVSVNTSIISLVLKAVVANSTTDGESQLVECAIAAFHENNRTRARLGLHELEDMEMPGILMQGTQLTFYLVPVSKTLAAGAPLPPLALKSGKSSLSSKGPAKRLAVTKCTPPTLPGGRPPSSSSSASSINVAALGNSAGMEDLRARRVYLAYLVAFQGLAEGSCRALRAGTGD</sequence>
<dbReference type="AlphaFoldDB" id="A0A5C3QGI1"/>
<dbReference type="OrthoDB" id="3253976at2759"/>
<feature type="region of interest" description="Disordered" evidence="1">
    <location>
        <begin position="230"/>
        <end position="266"/>
    </location>
</feature>
<evidence type="ECO:0000256" key="1">
    <source>
        <dbReference type="SAM" id="MobiDB-lite"/>
    </source>
</evidence>
<name>A0A5C3QGI1_9AGAR</name>
<keyword evidence="3" id="KW-1185">Reference proteome</keyword>
<organism evidence="2 3">
    <name type="scientific">Pterulicium gracile</name>
    <dbReference type="NCBI Taxonomy" id="1884261"/>
    <lineage>
        <taxon>Eukaryota</taxon>
        <taxon>Fungi</taxon>
        <taxon>Dikarya</taxon>
        <taxon>Basidiomycota</taxon>
        <taxon>Agaricomycotina</taxon>
        <taxon>Agaricomycetes</taxon>
        <taxon>Agaricomycetidae</taxon>
        <taxon>Agaricales</taxon>
        <taxon>Pleurotineae</taxon>
        <taxon>Pterulaceae</taxon>
        <taxon>Pterulicium</taxon>
    </lineage>
</organism>
<evidence type="ECO:0000313" key="3">
    <source>
        <dbReference type="Proteomes" id="UP000305067"/>
    </source>
</evidence>
<reference evidence="2 3" key="1">
    <citation type="journal article" date="2019" name="Nat. Ecol. Evol.">
        <title>Megaphylogeny resolves global patterns of mushroom evolution.</title>
        <authorList>
            <person name="Varga T."/>
            <person name="Krizsan K."/>
            <person name="Foldi C."/>
            <person name="Dima B."/>
            <person name="Sanchez-Garcia M."/>
            <person name="Sanchez-Ramirez S."/>
            <person name="Szollosi G.J."/>
            <person name="Szarkandi J.G."/>
            <person name="Papp V."/>
            <person name="Albert L."/>
            <person name="Andreopoulos W."/>
            <person name="Angelini C."/>
            <person name="Antonin V."/>
            <person name="Barry K.W."/>
            <person name="Bougher N.L."/>
            <person name="Buchanan P."/>
            <person name="Buyck B."/>
            <person name="Bense V."/>
            <person name="Catcheside P."/>
            <person name="Chovatia M."/>
            <person name="Cooper J."/>
            <person name="Damon W."/>
            <person name="Desjardin D."/>
            <person name="Finy P."/>
            <person name="Geml J."/>
            <person name="Haridas S."/>
            <person name="Hughes K."/>
            <person name="Justo A."/>
            <person name="Karasinski D."/>
            <person name="Kautmanova I."/>
            <person name="Kiss B."/>
            <person name="Kocsube S."/>
            <person name="Kotiranta H."/>
            <person name="LaButti K.M."/>
            <person name="Lechner B.E."/>
            <person name="Liimatainen K."/>
            <person name="Lipzen A."/>
            <person name="Lukacs Z."/>
            <person name="Mihaltcheva S."/>
            <person name="Morgado L.N."/>
            <person name="Niskanen T."/>
            <person name="Noordeloos M.E."/>
            <person name="Ohm R.A."/>
            <person name="Ortiz-Santana B."/>
            <person name="Ovrebo C."/>
            <person name="Racz N."/>
            <person name="Riley R."/>
            <person name="Savchenko A."/>
            <person name="Shiryaev A."/>
            <person name="Soop K."/>
            <person name="Spirin V."/>
            <person name="Szebenyi C."/>
            <person name="Tomsovsky M."/>
            <person name="Tulloss R.E."/>
            <person name="Uehling J."/>
            <person name="Grigoriev I.V."/>
            <person name="Vagvolgyi C."/>
            <person name="Papp T."/>
            <person name="Martin F.M."/>
            <person name="Miettinen O."/>
            <person name="Hibbett D.S."/>
            <person name="Nagy L.G."/>
        </authorList>
    </citation>
    <scope>NUCLEOTIDE SEQUENCE [LARGE SCALE GENOMIC DNA]</scope>
    <source>
        <strain evidence="2 3">CBS 309.79</strain>
    </source>
</reference>
<dbReference type="Proteomes" id="UP000305067">
    <property type="component" value="Unassembled WGS sequence"/>
</dbReference>
<gene>
    <name evidence="2" type="ORF">BDV98DRAFT_583269</name>
</gene>